<sequence>MTASRRLKIARRNLRRKKESKKLAKMLKQEMNKSRTLENMLDSPLLRLPGEIRNIIYEYAMMGNVIEEPETTWSYTTAPTTPETKGTVPVALNFLSVSRQVYAETRILLFKHSALKIHDLNNLRTLKRNIISAQWNAITTIILPVEAVSVRCISCHEPFCPTTHCQWSFRKDELDYLEHLPGLQRVIIDWRSRPSMEDDDYERDHIGVLIQEAVAAGDQEVKVVFEGVGQSSDCDDEMWYMADGDDTDESDNMDNGDDYDSDVVFW</sequence>
<reference evidence="1" key="1">
    <citation type="submission" date="2020-01" db="EMBL/GenBank/DDBJ databases">
        <authorList>
            <consortium name="DOE Joint Genome Institute"/>
            <person name="Haridas S."/>
            <person name="Albert R."/>
            <person name="Binder M."/>
            <person name="Bloem J."/>
            <person name="Labutti K."/>
            <person name="Salamov A."/>
            <person name="Andreopoulos B."/>
            <person name="Baker S.E."/>
            <person name="Barry K."/>
            <person name="Bills G."/>
            <person name="Bluhm B.H."/>
            <person name="Cannon C."/>
            <person name="Castanera R."/>
            <person name="Culley D.E."/>
            <person name="Daum C."/>
            <person name="Ezra D."/>
            <person name="Gonzalez J.B."/>
            <person name="Henrissat B."/>
            <person name="Kuo A."/>
            <person name="Liang C."/>
            <person name="Lipzen A."/>
            <person name="Lutzoni F."/>
            <person name="Magnuson J."/>
            <person name="Mondo S."/>
            <person name="Nolan M."/>
            <person name="Ohm R."/>
            <person name="Pangilinan J."/>
            <person name="Park H.-J."/>
            <person name="Ramirez L."/>
            <person name="Alfaro M."/>
            <person name="Sun H."/>
            <person name="Tritt A."/>
            <person name="Yoshinaga Y."/>
            <person name="Zwiers L.-H."/>
            <person name="Turgeon B.G."/>
            <person name="Goodwin S.B."/>
            <person name="Spatafora J.W."/>
            <person name="Crous P.W."/>
            <person name="Grigoriev I.V."/>
        </authorList>
    </citation>
    <scope>NUCLEOTIDE SEQUENCE</scope>
    <source>
        <strain evidence="1">IPT5</strain>
    </source>
</reference>
<protein>
    <submittedName>
        <fullName evidence="1">Uncharacterized protein</fullName>
    </submittedName>
</protein>
<accession>A0A6A7AXB4</accession>
<dbReference type="PANTHER" id="PTHR38790">
    <property type="entry name" value="2EXR DOMAIN-CONTAINING PROTEIN-RELATED"/>
    <property type="match status" value="1"/>
</dbReference>
<gene>
    <name evidence="1" type="ORF">T440DRAFT_184618</name>
</gene>
<evidence type="ECO:0000313" key="1">
    <source>
        <dbReference type="EMBL" id="KAF2847890.1"/>
    </source>
</evidence>
<dbReference type="PANTHER" id="PTHR38790:SF4">
    <property type="entry name" value="2EXR DOMAIN-CONTAINING PROTEIN"/>
    <property type="match status" value="1"/>
</dbReference>
<dbReference type="Proteomes" id="UP000799423">
    <property type="component" value="Unassembled WGS sequence"/>
</dbReference>
<evidence type="ECO:0000313" key="2">
    <source>
        <dbReference type="Proteomes" id="UP000799423"/>
    </source>
</evidence>
<keyword evidence="2" id="KW-1185">Reference proteome</keyword>
<dbReference type="AlphaFoldDB" id="A0A6A7AXB4"/>
<proteinExistence type="predicted"/>
<name>A0A6A7AXB4_9PLEO</name>
<organism evidence="1 2">
    <name type="scientific">Plenodomus tracheiphilus IPT5</name>
    <dbReference type="NCBI Taxonomy" id="1408161"/>
    <lineage>
        <taxon>Eukaryota</taxon>
        <taxon>Fungi</taxon>
        <taxon>Dikarya</taxon>
        <taxon>Ascomycota</taxon>
        <taxon>Pezizomycotina</taxon>
        <taxon>Dothideomycetes</taxon>
        <taxon>Pleosporomycetidae</taxon>
        <taxon>Pleosporales</taxon>
        <taxon>Pleosporineae</taxon>
        <taxon>Leptosphaeriaceae</taxon>
        <taxon>Plenodomus</taxon>
    </lineage>
</organism>
<dbReference type="OrthoDB" id="5413827at2759"/>
<dbReference type="EMBL" id="MU006322">
    <property type="protein sequence ID" value="KAF2847890.1"/>
    <property type="molecule type" value="Genomic_DNA"/>
</dbReference>